<dbReference type="Pfam" id="PF09932">
    <property type="entry name" value="DUF2164"/>
    <property type="match status" value="1"/>
</dbReference>
<accession>A0ABV6LMW6</accession>
<reference evidence="1 2" key="1">
    <citation type="submission" date="2024-09" db="EMBL/GenBank/DDBJ databases">
        <authorList>
            <person name="Sun Q."/>
            <person name="Mori K."/>
        </authorList>
    </citation>
    <scope>NUCLEOTIDE SEQUENCE [LARGE SCALE GENOMIC DNA]</scope>
    <source>
        <strain evidence="1 2">NCAIM B.02529</strain>
    </source>
</reference>
<dbReference type="InterPro" id="IPR018680">
    <property type="entry name" value="DUF2164"/>
</dbReference>
<dbReference type="EMBL" id="JBHLTP010000007">
    <property type="protein sequence ID" value="MFC0523733.1"/>
    <property type="molecule type" value="Genomic_DNA"/>
</dbReference>
<comment type="caution">
    <text evidence="1">The sequence shown here is derived from an EMBL/GenBank/DDBJ whole genome shotgun (WGS) entry which is preliminary data.</text>
</comment>
<dbReference type="Proteomes" id="UP001589836">
    <property type="component" value="Unassembled WGS sequence"/>
</dbReference>
<sequence length="83" mass="9785">MDMKFPREEREQIIESIQAYFEIERGEEIGNLGAEQLLDYIVQEVGPLLYNQGVRDAKKMVDQKLLNIDEDITSLEKQKQTRR</sequence>
<dbReference type="RefSeq" id="WP_377346940.1">
    <property type="nucleotide sequence ID" value="NZ_JBHLTP010000007.1"/>
</dbReference>
<protein>
    <submittedName>
        <fullName evidence="1">DUF2164 domain-containing protein</fullName>
    </submittedName>
</protein>
<evidence type="ECO:0000313" key="2">
    <source>
        <dbReference type="Proteomes" id="UP001589836"/>
    </source>
</evidence>
<organism evidence="1 2">
    <name type="scientific">Pontibacillus salicampi</name>
    <dbReference type="NCBI Taxonomy" id="1449801"/>
    <lineage>
        <taxon>Bacteria</taxon>
        <taxon>Bacillati</taxon>
        <taxon>Bacillota</taxon>
        <taxon>Bacilli</taxon>
        <taxon>Bacillales</taxon>
        <taxon>Bacillaceae</taxon>
        <taxon>Pontibacillus</taxon>
    </lineage>
</organism>
<keyword evidence="2" id="KW-1185">Reference proteome</keyword>
<gene>
    <name evidence="1" type="ORF">ACFFGV_09165</name>
</gene>
<proteinExistence type="predicted"/>
<evidence type="ECO:0000313" key="1">
    <source>
        <dbReference type="EMBL" id="MFC0523733.1"/>
    </source>
</evidence>
<name>A0ABV6LMW6_9BACI</name>